<keyword evidence="17" id="KW-1185">Reference proteome</keyword>
<protein>
    <recommendedName>
        <fullName evidence="4">E3 SUMO-protein ligase NSE2</fullName>
    </recommendedName>
    <alternativeName>
        <fullName evidence="11">E3 SUMO-protein transferase NSE2</fullName>
    </alternativeName>
    <alternativeName>
        <fullName evidence="12">Non-structural maintenance of chromosomes element 2 homolog</fullName>
    </alternativeName>
</protein>
<evidence type="ECO:0000256" key="11">
    <source>
        <dbReference type="ARBA" id="ARBA00031731"/>
    </source>
</evidence>
<comment type="pathway">
    <text evidence="2">Protein modification; protein sumoylation.</text>
</comment>
<sequence>MLEYAALNRDLNQYISAVEETVRKVKRDPPDEVPDLKSLVDTTYAAKQRKNSDESLKKNDKFLQFKEQLRDLRKQMGVPQDSRDQASDDDEDIAVTQSIANFTCPITQMEMVNPVKNKECGHTYEKEAIEKMIQRRHQQKKNARCPKIGCDVSDMNESHLVPDTALRRAIEVHKKQSQTKQ</sequence>
<feature type="domain" description="SP-RING-type" evidence="15">
    <location>
        <begin position="89"/>
        <end position="175"/>
    </location>
</feature>
<dbReference type="PROSITE" id="PS51044">
    <property type="entry name" value="ZF_SP_RING"/>
    <property type="match status" value="1"/>
</dbReference>
<dbReference type="Proteomes" id="UP000824782">
    <property type="component" value="Unassembled WGS sequence"/>
</dbReference>
<dbReference type="InterPro" id="IPR013083">
    <property type="entry name" value="Znf_RING/FYVE/PHD"/>
</dbReference>
<comment type="caution">
    <text evidence="16">The sequence shown here is derived from an EMBL/GenBank/DDBJ whole genome shotgun (WGS) entry which is preliminary data.</text>
</comment>
<dbReference type="AlphaFoldDB" id="A0AAV6ZK14"/>
<evidence type="ECO:0000256" key="5">
    <source>
        <dbReference type="ARBA" id="ARBA00022679"/>
    </source>
</evidence>
<keyword evidence="10" id="KW-0539">Nucleus</keyword>
<keyword evidence="5" id="KW-0808">Transferase</keyword>
<evidence type="ECO:0000256" key="8">
    <source>
        <dbReference type="ARBA" id="ARBA00022786"/>
    </source>
</evidence>
<dbReference type="InterPro" id="IPR004181">
    <property type="entry name" value="Znf_MIZ"/>
</dbReference>
<gene>
    <name evidence="16" type="ORF">GDO81_019974</name>
</gene>
<evidence type="ECO:0000256" key="2">
    <source>
        <dbReference type="ARBA" id="ARBA00004718"/>
    </source>
</evidence>
<comment type="subcellular location">
    <subcellularLocation>
        <location evidence="1">Nucleus</location>
    </subcellularLocation>
</comment>
<feature type="compositionally biased region" description="Basic and acidic residues" evidence="14">
    <location>
        <begin position="50"/>
        <end position="59"/>
    </location>
</feature>
<dbReference type="GO" id="GO:0005634">
    <property type="term" value="C:nucleus"/>
    <property type="evidence" value="ECO:0007669"/>
    <property type="project" value="UniProtKB-SubCell"/>
</dbReference>
<evidence type="ECO:0000256" key="10">
    <source>
        <dbReference type="ARBA" id="ARBA00023242"/>
    </source>
</evidence>
<dbReference type="PANTHER" id="PTHR21330">
    <property type="entry name" value="E3 SUMO-PROTEIN LIGASE NSE2"/>
    <property type="match status" value="1"/>
</dbReference>
<evidence type="ECO:0000256" key="13">
    <source>
        <dbReference type="PROSITE-ProRule" id="PRU00452"/>
    </source>
</evidence>
<evidence type="ECO:0000256" key="12">
    <source>
        <dbReference type="ARBA" id="ARBA00032533"/>
    </source>
</evidence>
<dbReference type="CDD" id="cd16651">
    <property type="entry name" value="SPL-RING_NSE2"/>
    <property type="match status" value="1"/>
</dbReference>
<dbReference type="PANTHER" id="PTHR21330:SF1">
    <property type="entry name" value="E3 SUMO-PROTEIN LIGASE NSE2"/>
    <property type="match status" value="1"/>
</dbReference>
<name>A0AAV6ZK14_ENGPU</name>
<keyword evidence="6" id="KW-0479">Metal-binding</keyword>
<feature type="region of interest" description="Disordered" evidence="14">
    <location>
        <begin position="73"/>
        <end position="93"/>
    </location>
</feature>
<evidence type="ECO:0000256" key="3">
    <source>
        <dbReference type="ARBA" id="ARBA00008212"/>
    </source>
</evidence>
<evidence type="ECO:0000256" key="6">
    <source>
        <dbReference type="ARBA" id="ARBA00022723"/>
    </source>
</evidence>
<comment type="similarity">
    <text evidence="3">Belongs to the NSE2 family.</text>
</comment>
<dbReference type="Pfam" id="PF11789">
    <property type="entry name" value="zf-Nse"/>
    <property type="match status" value="1"/>
</dbReference>
<dbReference type="InterPro" id="IPR026846">
    <property type="entry name" value="Nse2(Mms21)"/>
</dbReference>
<evidence type="ECO:0000256" key="4">
    <source>
        <dbReference type="ARBA" id="ARBA00020923"/>
    </source>
</evidence>
<evidence type="ECO:0000256" key="1">
    <source>
        <dbReference type="ARBA" id="ARBA00004123"/>
    </source>
</evidence>
<evidence type="ECO:0000259" key="15">
    <source>
        <dbReference type="PROSITE" id="PS51044"/>
    </source>
</evidence>
<proteinExistence type="inferred from homology"/>
<dbReference type="SUPFAM" id="SSF57850">
    <property type="entry name" value="RING/U-box"/>
    <property type="match status" value="1"/>
</dbReference>
<dbReference type="GO" id="GO:0000724">
    <property type="term" value="P:double-strand break repair via homologous recombination"/>
    <property type="evidence" value="ECO:0007669"/>
    <property type="project" value="InterPro"/>
</dbReference>
<evidence type="ECO:0000313" key="16">
    <source>
        <dbReference type="EMBL" id="KAG8549717.1"/>
    </source>
</evidence>
<dbReference type="GO" id="GO:0008270">
    <property type="term" value="F:zinc ion binding"/>
    <property type="evidence" value="ECO:0007669"/>
    <property type="project" value="UniProtKB-KW"/>
</dbReference>
<evidence type="ECO:0000256" key="14">
    <source>
        <dbReference type="SAM" id="MobiDB-lite"/>
    </source>
</evidence>
<accession>A0AAV6ZK14</accession>
<organism evidence="16 17">
    <name type="scientific">Engystomops pustulosus</name>
    <name type="common">Tungara frog</name>
    <name type="synonym">Physalaemus pustulosus</name>
    <dbReference type="NCBI Taxonomy" id="76066"/>
    <lineage>
        <taxon>Eukaryota</taxon>
        <taxon>Metazoa</taxon>
        <taxon>Chordata</taxon>
        <taxon>Craniata</taxon>
        <taxon>Vertebrata</taxon>
        <taxon>Euteleostomi</taxon>
        <taxon>Amphibia</taxon>
        <taxon>Batrachia</taxon>
        <taxon>Anura</taxon>
        <taxon>Neobatrachia</taxon>
        <taxon>Hyloidea</taxon>
        <taxon>Leptodactylidae</taxon>
        <taxon>Leiuperinae</taxon>
        <taxon>Engystomops</taxon>
    </lineage>
</organism>
<keyword evidence="9" id="KW-0862">Zinc</keyword>
<reference evidence="16" key="1">
    <citation type="thesis" date="2020" institute="ProQuest LLC" country="789 East Eisenhower Parkway, Ann Arbor, MI, USA">
        <title>Comparative Genomics and Chromosome Evolution.</title>
        <authorList>
            <person name="Mudd A.B."/>
        </authorList>
    </citation>
    <scope>NUCLEOTIDE SEQUENCE</scope>
    <source>
        <strain evidence="16">237g6f4</strain>
        <tissue evidence="16">Blood</tissue>
    </source>
</reference>
<dbReference type="EMBL" id="WNYA01000141">
    <property type="protein sequence ID" value="KAG8549717.1"/>
    <property type="molecule type" value="Genomic_DNA"/>
</dbReference>
<keyword evidence="7 13" id="KW-0863">Zinc-finger</keyword>
<evidence type="ECO:0000313" key="17">
    <source>
        <dbReference type="Proteomes" id="UP000824782"/>
    </source>
</evidence>
<feature type="region of interest" description="Disordered" evidence="14">
    <location>
        <begin position="23"/>
        <end position="59"/>
    </location>
</feature>
<keyword evidence="8" id="KW-0833">Ubl conjugation pathway</keyword>
<evidence type="ECO:0000256" key="9">
    <source>
        <dbReference type="ARBA" id="ARBA00022833"/>
    </source>
</evidence>
<dbReference type="GO" id="GO:0061665">
    <property type="term" value="F:SUMO ligase activity"/>
    <property type="evidence" value="ECO:0007669"/>
    <property type="project" value="TreeGrafter"/>
</dbReference>
<dbReference type="Gene3D" id="3.30.40.10">
    <property type="entry name" value="Zinc/RING finger domain, C3HC4 (zinc finger)"/>
    <property type="match status" value="1"/>
</dbReference>
<evidence type="ECO:0000256" key="7">
    <source>
        <dbReference type="ARBA" id="ARBA00022771"/>
    </source>
</evidence>
<dbReference type="GO" id="GO:0030915">
    <property type="term" value="C:Smc5-Smc6 complex"/>
    <property type="evidence" value="ECO:0007669"/>
    <property type="project" value="InterPro"/>
</dbReference>
<dbReference type="GO" id="GO:0016925">
    <property type="term" value="P:protein sumoylation"/>
    <property type="evidence" value="ECO:0007669"/>
    <property type="project" value="TreeGrafter"/>
</dbReference>